<organism evidence="1 2">
    <name type="scientific">Exidia glandulosa HHB12029</name>
    <dbReference type="NCBI Taxonomy" id="1314781"/>
    <lineage>
        <taxon>Eukaryota</taxon>
        <taxon>Fungi</taxon>
        <taxon>Dikarya</taxon>
        <taxon>Basidiomycota</taxon>
        <taxon>Agaricomycotina</taxon>
        <taxon>Agaricomycetes</taxon>
        <taxon>Auriculariales</taxon>
        <taxon>Exidiaceae</taxon>
        <taxon>Exidia</taxon>
    </lineage>
</organism>
<protein>
    <submittedName>
        <fullName evidence="1">Uncharacterized protein</fullName>
    </submittedName>
</protein>
<reference evidence="1 2" key="1">
    <citation type="journal article" date="2016" name="Mol. Biol. Evol.">
        <title>Comparative Genomics of Early-Diverging Mushroom-Forming Fungi Provides Insights into the Origins of Lignocellulose Decay Capabilities.</title>
        <authorList>
            <person name="Nagy L.G."/>
            <person name="Riley R."/>
            <person name="Tritt A."/>
            <person name="Adam C."/>
            <person name="Daum C."/>
            <person name="Floudas D."/>
            <person name="Sun H."/>
            <person name="Yadav J.S."/>
            <person name="Pangilinan J."/>
            <person name="Larsson K.H."/>
            <person name="Matsuura K."/>
            <person name="Barry K."/>
            <person name="Labutti K."/>
            <person name="Kuo R."/>
            <person name="Ohm R.A."/>
            <person name="Bhattacharya S.S."/>
            <person name="Shirouzu T."/>
            <person name="Yoshinaga Y."/>
            <person name="Martin F.M."/>
            <person name="Grigoriev I.V."/>
            <person name="Hibbett D.S."/>
        </authorList>
    </citation>
    <scope>NUCLEOTIDE SEQUENCE [LARGE SCALE GENOMIC DNA]</scope>
    <source>
        <strain evidence="1 2">HHB12029</strain>
    </source>
</reference>
<proteinExistence type="predicted"/>
<evidence type="ECO:0000313" key="2">
    <source>
        <dbReference type="Proteomes" id="UP000077266"/>
    </source>
</evidence>
<sequence length="200" mass="21785">MRQFARKFQLDRIAIQVRKLQRDISAEVCKLQQDRIADRVSMRQFVNAIAPGGGEVAEQGGLITLRNGADLLEAQRLGVFAPMLQVLASSGMLSLNPQLPTLPPLDGLAAFRLACAVKPSNSLATTKLLKPIDLHSQHLALIENSPISALSDLAYKAVCASRFLPNFQCTTRLVQVPSGGSVLVEITFKHFLVIAKNEVE</sequence>
<dbReference type="EMBL" id="KV425907">
    <property type="protein sequence ID" value="KZV99746.1"/>
    <property type="molecule type" value="Genomic_DNA"/>
</dbReference>
<accession>A0A165MTW0</accession>
<dbReference type="Proteomes" id="UP000077266">
    <property type="component" value="Unassembled WGS sequence"/>
</dbReference>
<name>A0A165MTW0_EXIGL</name>
<dbReference type="InParanoid" id="A0A165MTW0"/>
<gene>
    <name evidence="1" type="ORF">EXIGLDRAFT_762400</name>
</gene>
<dbReference type="AlphaFoldDB" id="A0A165MTW0"/>
<keyword evidence="2" id="KW-1185">Reference proteome</keyword>
<evidence type="ECO:0000313" key="1">
    <source>
        <dbReference type="EMBL" id="KZV99746.1"/>
    </source>
</evidence>